<dbReference type="SUPFAM" id="SSF52402">
    <property type="entry name" value="Adenine nucleotide alpha hydrolases-like"/>
    <property type="match status" value="2"/>
</dbReference>
<dbReference type="EMBL" id="CP121194">
    <property type="protein sequence ID" value="XBH11277.1"/>
    <property type="molecule type" value="Genomic_DNA"/>
</dbReference>
<dbReference type="InterPro" id="IPR006016">
    <property type="entry name" value="UspA"/>
</dbReference>
<dbReference type="Gene3D" id="3.40.50.620">
    <property type="entry name" value="HUPs"/>
    <property type="match status" value="2"/>
</dbReference>
<dbReference type="RefSeq" id="WP_348268765.1">
    <property type="nucleotide sequence ID" value="NZ_CP121194.1"/>
</dbReference>
<feature type="domain" description="UspA" evidence="2">
    <location>
        <begin position="12"/>
        <end position="148"/>
    </location>
</feature>
<evidence type="ECO:0000313" key="4">
    <source>
        <dbReference type="EMBL" id="XBH14707.1"/>
    </source>
</evidence>
<comment type="similarity">
    <text evidence="1">Belongs to the universal stress protein A family.</text>
</comment>
<dbReference type="PRINTS" id="PR01438">
    <property type="entry name" value="UNVRSLSTRESS"/>
</dbReference>
<dbReference type="InterPro" id="IPR014729">
    <property type="entry name" value="Rossmann-like_a/b/a_fold"/>
</dbReference>
<protein>
    <submittedName>
        <fullName evidence="3">Universal stress protein</fullName>
    </submittedName>
</protein>
<dbReference type="AlphaFoldDB" id="A0AAU7D1R0"/>
<accession>A0AAU7D9F0</accession>
<reference evidence="3" key="1">
    <citation type="submission" date="2023-03" db="EMBL/GenBank/DDBJ databases">
        <title>Edaphobacter sp.</title>
        <authorList>
            <person name="Huber K.J."/>
            <person name="Papendorf J."/>
            <person name="Pilke C."/>
            <person name="Bunk B."/>
            <person name="Sproeer C."/>
            <person name="Pester M."/>
        </authorList>
    </citation>
    <scope>NUCLEOTIDE SEQUENCE</scope>
    <source>
        <strain evidence="3">DSM 109919</strain>
        <strain evidence="4">DSM 109920</strain>
    </source>
</reference>
<feature type="domain" description="UspA" evidence="2">
    <location>
        <begin position="162"/>
        <end position="292"/>
    </location>
</feature>
<organism evidence="3">
    <name type="scientific">Edaphobacter paludis</name>
    <dbReference type="NCBI Taxonomy" id="3035702"/>
    <lineage>
        <taxon>Bacteria</taxon>
        <taxon>Pseudomonadati</taxon>
        <taxon>Acidobacteriota</taxon>
        <taxon>Terriglobia</taxon>
        <taxon>Terriglobales</taxon>
        <taxon>Acidobacteriaceae</taxon>
        <taxon>Edaphobacter</taxon>
    </lineage>
</organism>
<sequence>MSVIVENASISIKKILFATDFSATSHKAALYAKALALHFSSTVEIAHVFNPGKYLSSSEGIANLPENRRVCEEYLQDLCADFRLSEIAVRTALPEGYRPFAGLLKLARDEEVNLIVAGTGSKSAKERLVLGSTAEQLIRNAECAILTVGPKVTLPVDAPIAFKTIVCAADFSSEATKAAQYALSFAADSSAHLYFCYVRGLKADNSPKRQLLDTAFRSAIKKIVPEYFSDHCHPEFVVEHGNAAKAILELAARIRADLIVLGTRSASFWLTNLDQGVTPNLVAEARCPVLTVS</sequence>
<dbReference type="EMBL" id="CP121195">
    <property type="protein sequence ID" value="XBH14707.1"/>
    <property type="molecule type" value="Genomic_DNA"/>
</dbReference>
<dbReference type="PANTHER" id="PTHR46268">
    <property type="entry name" value="STRESS RESPONSE PROTEIN NHAX"/>
    <property type="match status" value="1"/>
</dbReference>
<name>A0AAU7D1R0_9BACT</name>
<evidence type="ECO:0000259" key="2">
    <source>
        <dbReference type="Pfam" id="PF00582"/>
    </source>
</evidence>
<gene>
    <name evidence="3" type="ORF">P4G45_05995</name>
    <name evidence="4" type="ORF">P8936_05970</name>
</gene>
<dbReference type="KEGG" id="epl:P4G45_05995"/>
<dbReference type="Pfam" id="PF00582">
    <property type="entry name" value="Usp"/>
    <property type="match status" value="2"/>
</dbReference>
<accession>A0AAU7D1R0</accession>
<proteinExistence type="inferred from homology"/>
<dbReference type="CDD" id="cd00293">
    <property type="entry name" value="USP-like"/>
    <property type="match status" value="2"/>
</dbReference>
<evidence type="ECO:0000256" key="1">
    <source>
        <dbReference type="ARBA" id="ARBA00008791"/>
    </source>
</evidence>
<dbReference type="InterPro" id="IPR006015">
    <property type="entry name" value="Universal_stress_UspA"/>
</dbReference>
<evidence type="ECO:0000313" key="3">
    <source>
        <dbReference type="EMBL" id="XBH11277.1"/>
    </source>
</evidence>
<dbReference type="PANTHER" id="PTHR46268:SF22">
    <property type="entry name" value="SENSOR PROTEIN KDPD-RELATED"/>
    <property type="match status" value="1"/>
</dbReference>